<keyword evidence="1" id="KW-1133">Transmembrane helix</keyword>
<comment type="caution">
    <text evidence="3">The sequence shown here is derived from an EMBL/GenBank/DDBJ whole genome shotgun (WGS) entry which is preliminary data.</text>
</comment>
<keyword evidence="1" id="KW-0812">Transmembrane</keyword>
<gene>
    <name evidence="3" type="ORF">CCR82_15575</name>
</gene>
<dbReference type="PANTHER" id="PTHR37938">
    <property type="entry name" value="BLL0215 PROTEIN"/>
    <property type="match status" value="1"/>
</dbReference>
<evidence type="ECO:0000313" key="4">
    <source>
        <dbReference type="Proteomes" id="UP001296967"/>
    </source>
</evidence>
<dbReference type="Pfam" id="PF03703">
    <property type="entry name" value="bPH_2"/>
    <property type="match status" value="1"/>
</dbReference>
<keyword evidence="4" id="KW-1185">Reference proteome</keyword>
<reference evidence="3" key="2">
    <citation type="journal article" date="2020" name="Microorganisms">
        <title>Osmotic Adaptation and Compatible Solute Biosynthesis of Phototrophic Bacteria as Revealed from Genome Analyses.</title>
        <authorList>
            <person name="Imhoff J.F."/>
            <person name="Rahn T."/>
            <person name="Kunzel S."/>
            <person name="Keller A."/>
            <person name="Neulinger S.C."/>
        </authorList>
    </citation>
    <scope>NUCLEOTIDE SEQUENCE</scope>
    <source>
        <strain evidence="3">DSM 4395</strain>
    </source>
</reference>
<feature type="domain" description="YdbS-like PH" evidence="2">
    <location>
        <begin position="84"/>
        <end position="155"/>
    </location>
</feature>
<name>A0AAJ0UI38_HALSE</name>
<dbReference type="AlphaFoldDB" id="A0AAJ0UI38"/>
<sequence length="162" mass="18189">MPEVLYKANPSVWRSHPLGALIAWLMIAGGALIALTGTLPFLLEPTQALPLPDGLEPRWLGYGLIAIGLFQLLRWWLAALMDQLEINEYELVWTHGLLSKQYIEINMSSVRTVRVEQSLLQRLLGAGDLKVYTAGDDPELRIRGLPRPQEIRQHIKGQASDD</sequence>
<feature type="transmembrane region" description="Helical" evidence="1">
    <location>
        <begin position="59"/>
        <end position="77"/>
    </location>
</feature>
<proteinExistence type="predicted"/>
<protein>
    <recommendedName>
        <fullName evidence="2">YdbS-like PH domain-containing protein</fullName>
    </recommendedName>
</protein>
<dbReference type="Proteomes" id="UP001296967">
    <property type="component" value="Unassembled WGS sequence"/>
</dbReference>
<accession>A0AAJ0UI38</accession>
<organism evidence="3 4">
    <name type="scientific">Halochromatium salexigens</name>
    <name type="common">Chromatium salexigens</name>
    <dbReference type="NCBI Taxonomy" id="49447"/>
    <lineage>
        <taxon>Bacteria</taxon>
        <taxon>Pseudomonadati</taxon>
        <taxon>Pseudomonadota</taxon>
        <taxon>Gammaproteobacteria</taxon>
        <taxon>Chromatiales</taxon>
        <taxon>Chromatiaceae</taxon>
        <taxon>Halochromatium</taxon>
    </lineage>
</organism>
<dbReference type="PANTHER" id="PTHR37938:SF1">
    <property type="entry name" value="BLL0215 PROTEIN"/>
    <property type="match status" value="1"/>
</dbReference>
<evidence type="ECO:0000256" key="1">
    <source>
        <dbReference type="SAM" id="Phobius"/>
    </source>
</evidence>
<dbReference type="RefSeq" id="WP_201246749.1">
    <property type="nucleotide sequence ID" value="NZ_NHSF01000072.1"/>
</dbReference>
<evidence type="ECO:0000313" key="3">
    <source>
        <dbReference type="EMBL" id="MBK5931909.1"/>
    </source>
</evidence>
<dbReference type="InterPro" id="IPR005182">
    <property type="entry name" value="YdbS-like_PH"/>
</dbReference>
<dbReference type="EMBL" id="NHSF01000072">
    <property type="protein sequence ID" value="MBK5931909.1"/>
    <property type="molecule type" value="Genomic_DNA"/>
</dbReference>
<feature type="transmembrane region" description="Helical" evidence="1">
    <location>
        <begin position="21"/>
        <end position="43"/>
    </location>
</feature>
<reference evidence="3" key="1">
    <citation type="submission" date="2017-05" db="EMBL/GenBank/DDBJ databases">
        <authorList>
            <person name="Imhoff J.F."/>
            <person name="Rahn T."/>
            <person name="Kuenzel S."/>
            <person name="Neulinger S.C."/>
        </authorList>
    </citation>
    <scope>NUCLEOTIDE SEQUENCE</scope>
    <source>
        <strain evidence="3">DSM 4395</strain>
    </source>
</reference>
<evidence type="ECO:0000259" key="2">
    <source>
        <dbReference type="Pfam" id="PF03703"/>
    </source>
</evidence>
<keyword evidence="1" id="KW-0472">Membrane</keyword>